<organism evidence="2 3">
    <name type="scientific">Eucalyptus globulus</name>
    <name type="common">Tasmanian blue gum</name>
    <dbReference type="NCBI Taxonomy" id="34317"/>
    <lineage>
        <taxon>Eukaryota</taxon>
        <taxon>Viridiplantae</taxon>
        <taxon>Streptophyta</taxon>
        <taxon>Embryophyta</taxon>
        <taxon>Tracheophyta</taxon>
        <taxon>Spermatophyta</taxon>
        <taxon>Magnoliopsida</taxon>
        <taxon>eudicotyledons</taxon>
        <taxon>Gunneridae</taxon>
        <taxon>Pentapetalae</taxon>
        <taxon>rosids</taxon>
        <taxon>malvids</taxon>
        <taxon>Myrtales</taxon>
        <taxon>Myrtaceae</taxon>
        <taxon>Myrtoideae</taxon>
        <taxon>Eucalypteae</taxon>
        <taxon>Eucalyptus</taxon>
    </lineage>
</organism>
<sequence>SKAYAGRRGVLRSHKSTARAAKGASTPSTNRTGADRAANRLKFKVRQMSTGGQNRANRSVRDRRK</sequence>
<feature type="non-terminal residue" evidence="2">
    <location>
        <position position="1"/>
    </location>
</feature>
<name>A0ABD3L0P7_EUCGL</name>
<feature type="region of interest" description="Disordered" evidence="1">
    <location>
        <begin position="1"/>
        <end position="65"/>
    </location>
</feature>
<proteinExistence type="predicted"/>
<comment type="caution">
    <text evidence="2">The sequence shown here is derived from an EMBL/GenBank/DDBJ whole genome shotgun (WGS) entry which is preliminary data.</text>
</comment>
<protein>
    <submittedName>
        <fullName evidence="2">Uncharacterized protein</fullName>
    </submittedName>
</protein>
<dbReference type="EMBL" id="JBJKBG010000003">
    <property type="protein sequence ID" value="KAL3745501.1"/>
    <property type="molecule type" value="Genomic_DNA"/>
</dbReference>
<keyword evidence="3" id="KW-1185">Reference proteome</keyword>
<reference evidence="2 3" key="1">
    <citation type="submission" date="2024-11" db="EMBL/GenBank/DDBJ databases">
        <title>Chromosome-level genome assembly of Eucalyptus globulus Labill. provides insights into its genome evolution.</title>
        <authorList>
            <person name="Li X."/>
        </authorList>
    </citation>
    <scope>NUCLEOTIDE SEQUENCE [LARGE SCALE GENOMIC DNA]</scope>
    <source>
        <strain evidence="2">CL2024</strain>
        <tissue evidence="2">Fresh tender leaves</tissue>
    </source>
</reference>
<evidence type="ECO:0000313" key="2">
    <source>
        <dbReference type="EMBL" id="KAL3745501.1"/>
    </source>
</evidence>
<evidence type="ECO:0000313" key="3">
    <source>
        <dbReference type="Proteomes" id="UP001634007"/>
    </source>
</evidence>
<accession>A0ABD3L0P7</accession>
<dbReference type="AlphaFoldDB" id="A0ABD3L0P7"/>
<dbReference type="Proteomes" id="UP001634007">
    <property type="component" value="Unassembled WGS sequence"/>
</dbReference>
<evidence type="ECO:0000256" key="1">
    <source>
        <dbReference type="SAM" id="MobiDB-lite"/>
    </source>
</evidence>
<feature type="compositionally biased region" description="Polar residues" evidence="1">
    <location>
        <begin position="47"/>
        <end position="57"/>
    </location>
</feature>
<feature type="non-terminal residue" evidence="2">
    <location>
        <position position="65"/>
    </location>
</feature>
<gene>
    <name evidence="2" type="ORF">ACJRO7_014587</name>
</gene>